<protein>
    <recommendedName>
        <fullName evidence="3 18">DNA polymerase III subunit epsilon</fullName>
        <ecNumber evidence="2 18">2.7.7.7</ecNumber>
    </recommendedName>
</protein>
<name>A0A9D1WC03_9GAMM</name>
<comment type="subunit">
    <text evidence="18">DNA polymerase III contains a core (composed of alpha, epsilon and theta chains) that associates with a tau subunit. This core dimerizes to form the POLIII' complex. PolIII' associates with the gamma complex (composed of gamma, delta, delta', psi and chi chains) and with the beta chain to form the complete DNA polymerase III complex.</text>
</comment>
<dbReference type="GO" id="GO:0003677">
    <property type="term" value="F:DNA binding"/>
    <property type="evidence" value="ECO:0007669"/>
    <property type="project" value="InterPro"/>
</dbReference>
<evidence type="ECO:0000256" key="11">
    <source>
        <dbReference type="ARBA" id="ARBA00022842"/>
    </source>
</evidence>
<dbReference type="SUPFAM" id="SSF53098">
    <property type="entry name" value="Ribonuclease H-like"/>
    <property type="match status" value="1"/>
</dbReference>
<evidence type="ECO:0000259" key="19">
    <source>
        <dbReference type="SMART" id="SM00479"/>
    </source>
</evidence>
<evidence type="ECO:0000256" key="8">
    <source>
        <dbReference type="ARBA" id="ARBA00022723"/>
    </source>
</evidence>
<feature type="binding site" evidence="17">
    <location>
        <position position="10"/>
    </location>
    <ligand>
        <name>a divalent metal cation</name>
        <dbReference type="ChEBI" id="CHEBI:60240"/>
        <label>1</label>
        <note>catalytic</note>
    </ligand>
</feature>
<evidence type="ECO:0000313" key="20">
    <source>
        <dbReference type="EMBL" id="HIX56401.1"/>
    </source>
</evidence>
<evidence type="ECO:0000256" key="7">
    <source>
        <dbReference type="ARBA" id="ARBA00022722"/>
    </source>
</evidence>
<evidence type="ECO:0000256" key="10">
    <source>
        <dbReference type="ARBA" id="ARBA00022839"/>
    </source>
</evidence>
<keyword evidence="13 17" id="KW-0464">Manganese</keyword>
<comment type="caution">
    <text evidence="20">The sequence shown here is derived from an EMBL/GenBank/DDBJ whole genome shotgun (WGS) entry which is preliminary data.</text>
</comment>
<dbReference type="Gene3D" id="3.30.420.10">
    <property type="entry name" value="Ribonuclease H-like superfamily/Ribonuclease H"/>
    <property type="match status" value="1"/>
</dbReference>
<evidence type="ECO:0000256" key="6">
    <source>
        <dbReference type="ARBA" id="ARBA00022705"/>
    </source>
</evidence>
<dbReference type="CDD" id="cd06131">
    <property type="entry name" value="DNA_pol_III_epsilon_Ecoli_like"/>
    <property type="match status" value="1"/>
</dbReference>
<dbReference type="InterPro" id="IPR006309">
    <property type="entry name" value="DnaQ_proteo"/>
</dbReference>
<keyword evidence="11 17" id="KW-0460">Magnesium</keyword>
<reference evidence="20" key="2">
    <citation type="submission" date="2021-04" db="EMBL/GenBank/DDBJ databases">
        <authorList>
            <person name="Gilroy R."/>
        </authorList>
    </citation>
    <scope>NUCLEOTIDE SEQUENCE</scope>
    <source>
        <strain evidence="20">USASDec5-558</strain>
    </source>
</reference>
<comment type="cofactor">
    <cofactor evidence="17">
        <name>Mg(2+)</name>
        <dbReference type="ChEBI" id="CHEBI:18420"/>
    </cofactor>
    <cofactor evidence="17">
        <name>Mn(2+)</name>
        <dbReference type="ChEBI" id="CHEBI:29035"/>
    </cofactor>
    <text evidence="17">Binds 2 divalent metal cations. Magnesium or manganese.</text>
</comment>
<dbReference type="FunFam" id="3.30.420.10:FF:000012">
    <property type="entry name" value="DNA polymerase III subunit epsilon"/>
    <property type="match status" value="1"/>
</dbReference>
<dbReference type="GO" id="GO:0008408">
    <property type="term" value="F:3'-5' exonuclease activity"/>
    <property type="evidence" value="ECO:0007669"/>
    <property type="project" value="TreeGrafter"/>
</dbReference>
<keyword evidence="4 18" id="KW-0808">Transferase</keyword>
<evidence type="ECO:0000256" key="4">
    <source>
        <dbReference type="ARBA" id="ARBA00022679"/>
    </source>
</evidence>
<feature type="binding site" evidence="16">
    <location>
        <position position="12"/>
    </location>
    <ligand>
        <name>substrate</name>
    </ligand>
</feature>
<dbReference type="AlphaFoldDB" id="A0A9D1WC03"/>
<feature type="active site" description="Proton acceptor" evidence="15">
    <location>
        <position position="159"/>
    </location>
</feature>
<keyword evidence="5 18" id="KW-0548">Nucleotidyltransferase</keyword>
<dbReference type="GO" id="GO:0046872">
    <property type="term" value="F:metal ion binding"/>
    <property type="evidence" value="ECO:0007669"/>
    <property type="project" value="UniProtKB-KW"/>
</dbReference>
<evidence type="ECO:0000256" key="12">
    <source>
        <dbReference type="ARBA" id="ARBA00022932"/>
    </source>
</evidence>
<keyword evidence="10 18" id="KW-0269">Exonuclease</keyword>
<accession>A0A9D1WC03</accession>
<dbReference type="EC" id="2.7.7.7" evidence="2 18"/>
<feature type="binding site" evidence="16">
    <location>
        <position position="59"/>
    </location>
    <ligand>
        <name>substrate</name>
    </ligand>
</feature>
<comment type="function">
    <text evidence="18">DNA polymerase III is a complex, multichain enzyme responsible for most of the replicative synthesis in bacteria. The epsilon subunit contain the editing function and is a proofreading 3'-5' exonuclease.</text>
</comment>
<feature type="binding site" evidence="16">
    <location>
        <position position="64"/>
    </location>
    <ligand>
        <name>substrate</name>
    </ligand>
</feature>
<dbReference type="PANTHER" id="PTHR30231:SF41">
    <property type="entry name" value="DNA POLYMERASE III SUBUNIT EPSILON"/>
    <property type="match status" value="1"/>
</dbReference>
<evidence type="ECO:0000256" key="3">
    <source>
        <dbReference type="ARBA" id="ARBA00020352"/>
    </source>
</evidence>
<keyword evidence="6 18" id="KW-0235">DNA replication</keyword>
<evidence type="ECO:0000256" key="16">
    <source>
        <dbReference type="PIRSR" id="PIRSR606309-2"/>
    </source>
</evidence>
<feature type="binding site" evidence="17">
    <location>
        <position position="164"/>
    </location>
    <ligand>
        <name>a divalent metal cation</name>
        <dbReference type="ChEBI" id="CHEBI:60240"/>
        <label>1</label>
        <note>catalytic</note>
    </ligand>
</feature>
<dbReference type="InterPro" id="IPR013520">
    <property type="entry name" value="Ribonucl_H"/>
</dbReference>
<dbReference type="GO" id="GO:0003887">
    <property type="term" value="F:DNA-directed DNA polymerase activity"/>
    <property type="evidence" value="ECO:0007669"/>
    <property type="project" value="UniProtKB-KW"/>
</dbReference>
<reference evidence="20" key="1">
    <citation type="journal article" date="2021" name="PeerJ">
        <title>Extensive microbial diversity within the chicken gut microbiome revealed by metagenomics and culture.</title>
        <authorList>
            <person name="Gilroy R."/>
            <person name="Ravi A."/>
            <person name="Getino M."/>
            <person name="Pursley I."/>
            <person name="Horton D.L."/>
            <person name="Alikhan N.F."/>
            <person name="Baker D."/>
            <person name="Gharbi K."/>
            <person name="Hall N."/>
            <person name="Watson M."/>
            <person name="Adriaenssens E.M."/>
            <person name="Foster-Nyarko E."/>
            <person name="Jarju S."/>
            <person name="Secka A."/>
            <person name="Antonio M."/>
            <person name="Oren A."/>
            <person name="Chaudhuri R.R."/>
            <person name="La Ragione R."/>
            <person name="Hildebrand F."/>
            <person name="Pallen M.J."/>
        </authorList>
    </citation>
    <scope>NUCLEOTIDE SEQUENCE</scope>
    <source>
        <strain evidence="20">USASDec5-558</strain>
    </source>
</reference>
<evidence type="ECO:0000256" key="18">
    <source>
        <dbReference type="RuleBase" id="RU364087"/>
    </source>
</evidence>
<evidence type="ECO:0000256" key="5">
    <source>
        <dbReference type="ARBA" id="ARBA00022695"/>
    </source>
</evidence>
<dbReference type="NCBIfam" id="TIGR00573">
    <property type="entry name" value="dnaq"/>
    <property type="match status" value="1"/>
</dbReference>
<comment type="catalytic activity">
    <reaction evidence="14 18">
        <text>DNA(n) + a 2'-deoxyribonucleoside 5'-triphosphate = DNA(n+1) + diphosphate</text>
        <dbReference type="Rhea" id="RHEA:22508"/>
        <dbReference type="Rhea" id="RHEA-COMP:17339"/>
        <dbReference type="Rhea" id="RHEA-COMP:17340"/>
        <dbReference type="ChEBI" id="CHEBI:33019"/>
        <dbReference type="ChEBI" id="CHEBI:61560"/>
        <dbReference type="ChEBI" id="CHEBI:173112"/>
        <dbReference type="EC" id="2.7.7.7"/>
    </reaction>
</comment>
<dbReference type="NCBIfam" id="NF004316">
    <property type="entry name" value="PRK05711.1"/>
    <property type="match status" value="1"/>
</dbReference>
<organism evidence="20 21">
    <name type="scientific">Candidatus Anaerobiospirillum pullistercoris</name>
    <dbReference type="NCBI Taxonomy" id="2838452"/>
    <lineage>
        <taxon>Bacteria</taxon>
        <taxon>Pseudomonadati</taxon>
        <taxon>Pseudomonadota</taxon>
        <taxon>Gammaproteobacteria</taxon>
        <taxon>Aeromonadales</taxon>
        <taxon>Succinivibrionaceae</taxon>
        <taxon>Anaerobiospirillum</taxon>
    </lineage>
</organism>
<dbReference type="GO" id="GO:0045004">
    <property type="term" value="P:DNA replication proofreading"/>
    <property type="evidence" value="ECO:0007669"/>
    <property type="project" value="TreeGrafter"/>
</dbReference>
<evidence type="ECO:0000256" key="17">
    <source>
        <dbReference type="PIRSR" id="PIRSR606309-3"/>
    </source>
</evidence>
<dbReference type="PANTHER" id="PTHR30231">
    <property type="entry name" value="DNA POLYMERASE III SUBUNIT EPSILON"/>
    <property type="match status" value="1"/>
</dbReference>
<dbReference type="NCBIfam" id="TIGR01406">
    <property type="entry name" value="dnaQ_proteo"/>
    <property type="match status" value="1"/>
</dbReference>
<keyword evidence="12 18" id="KW-0239">DNA-directed DNA polymerase</keyword>
<sequence>MGIKRQIALDTETTGKGNDVDIVDGHRIIEIGCVEIIDRKLTGREFHCYLNPERPVDDEAAKLHGMTWEMLQNQPTFRQIAANFIDFIRGSELLIHNAKFDISFLDYEFSLMAIPERIKDMATVVDTVLLAKQLYPNHQANLDALCKAFGVNASHRVQHGALLDAQLLAEVYLAMTGGQSDFNLSIDQAEAEGARWIRPNGVRLPIMGVEPERHAEHLYTMLGLAQKKPITDDNGNSFCVSNWSPEINFPALTKGEEEGKKEFAKRQSEQQRLATYHMLTRDECIGLEIALNEHENAHKAWLKRVLGDHHAS</sequence>
<dbReference type="InterPro" id="IPR036397">
    <property type="entry name" value="RNaseH_sf"/>
</dbReference>
<evidence type="ECO:0000256" key="9">
    <source>
        <dbReference type="ARBA" id="ARBA00022801"/>
    </source>
</evidence>
<evidence type="ECO:0000256" key="14">
    <source>
        <dbReference type="ARBA" id="ARBA00049244"/>
    </source>
</evidence>
<dbReference type="Proteomes" id="UP000886829">
    <property type="component" value="Unassembled WGS sequence"/>
</dbReference>
<keyword evidence="7 18" id="KW-0540">Nuclease</keyword>
<feature type="binding site" evidence="17">
    <location>
        <position position="12"/>
    </location>
    <ligand>
        <name>a divalent metal cation</name>
        <dbReference type="ChEBI" id="CHEBI:60240"/>
        <label>1</label>
        <note>catalytic</note>
    </ligand>
</feature>
<dbReference type="InterPro" id="IPR012337">
    <property type="entry name" value="RNaseH-like_sf"/>
</dbReference>
<comment type="cofactor">
    <cofactor evidence="1 18">
        <name>Mn(2+)</name>
        <dbReference type="ChEBI" id="CHEBI:29035"/>
    </cofactor>
</comment>
<feature type="binding site" evidence="16">
    <location>
        <position position="164"/>
    </location>
    <ligand>
        <name>substrate</name>
    </ligand>
</feature>
<evidence type="ECO:0000256" key="2">
    <source>
        <dbReference type="ARBA" id="ARBA00012417"/>
    </source>
</evidence>
<dbReference type="GO" id="GO:0005829">
    <property type="term" value="C:cytosol"/>
    <property type="evidence" value="ECO:0007669"/>
    <property type="project" value="TreeGrafter"/>
</dbReference>
<dbReference type="EMBL" id="DXEV01000052">
    <property type="protein sequence ID" value="HIX56401.1"/>
    <property type="molecule type" value="Genomic_DNA"/>
</dbReference>
<evidence type="ECO:0000256" key="13">
    <source>
        <dbReference type="ARBA" id="ARBA00023211"/>
    </source>
</evidence>
<proteinExistence type="predicted"/>
<evidence type="ECO:0000256" key="15">
    <source>
        <dbReference type="PIRSR" id="PIRSR606309-1"/>
    </source>
</evidence>
<evidence type="ECO:0000313" key="21">
    <source>
        <dbReference type="Proteomes" id="UP000886829"/>
    </source>
</evidence>
<feature type="domain" description="Exonuclease" evidence="19">
    <location>
        <begin position="5"/>
        <end position="181"/>
    </location>
</feature>
<dbReference type="InterPro" id="IPR006054">
    <property type="entry name" value="DnaQ"/>
</dbReference>
<keyword evidence="8 17" id="KW-0479">Metal-binding</keyword>
<dbReference type="Pfam" id="PF00929">
    <property type="entry name" value="RNase_T"/>
    <property type="match status" value="1"/>
</dbReference>
<feature type="binding site" evidence="16">
    <location>
        <position position="10"/>
    </location>
    <ligand>
        <name>substrate</name>
    </ligand>
</feature>
<keyword evidence="9 18" id="KW-0378">Hydrolase</keyword>
<dbReference type="SMART" id="SM00479">
    <property type="entry name" value="EXOIII"/>
    <property type="match status" value="1"/>
</dbReference>
<gene>
    <name evidence="18 20" type="primary">dnaQ</name>
    <name evidence="20" type="ORF">H9850_02895</name>
</gene>
<evidence type="ECO:0000256" key="1">
    <source>
        <dbReference type="ARBA" id="ARBA00001936"/>
    </source>
</evidence>